<dbReference type="Pfam" id="PF13442">
    <property type="entry name" value="Cytochrome_CBB3"/>
    <property type="match status" value="1"/>
</dbReference>
<evidence type="ECO:0000313" key="15">
    <source>
        <dbReference type="EMBL" id="MFC3101856.1"/>
    </source>
</evidence>
<evidence type="ECO:0000256" key="3">
    <source>
        <dbReference type="ARBA" id="ARBA00008156"/>
    </source>
</evidence>
<dbReference type="InterPro" id="IPR017512">
    <property type="entry name" value="PQQ_MeOH/EtOH_DH"/>
</dbReference>
<keyword evidence="11" id="KW-1015">Disulfide bond</keyword>
<keyword evidence="10 12" id="KW-0408">Iron</keyword>
<dbReference type="InterPro" id="IPR018391">
    <property type="entry name" value="PQQ_b-propeller_rpt"/>
</dbReference>
<evidence type="ECO:0000256" key="4">
    <source>
        <dbReference type="ARBA" id="ARBA00022617"/>
    </source>
</evidence>
<dbReference type="InterPro" id="IPR036909">
    <property type="entry name" value="Cyt_c-like_dom_sf"/>
</dbReference>
<evidence type="ECO:0000256" key="8">
    <source>
        <dbReference type="ARBA" id="ARBA00022891"/>
    </source>
</evidence>
<feature type="signal peptide" evidence="13">
    <location>
        <begin position="1"/>
        <end position="19"/>
    </location>
</feature>
<dbReference type="InterPro" id="IPR009056">
    <property type="entry name" value="Cyt_c-like_dom"/>
</dbReference>
<evidence type="ECO:0000256" key="11">
    <source>
        <dbReference type="ARBA" id="ARBA00023157"/>
    </source>
</evidence>
<comment type="caution">
    <text evidence="15">The sequence shown here is derived from an EMBL/GenBank/DDBJ whole genome shotgun (WGS) entry which is preliminary data.</text>
</comment>
<keyword evidence="9 15" id="KW-0560">Oxidoreductase</keyword>
<dbReference type="SMART" id="SM00564">
    <property type="entry name" value="PQQ"/>
    <property type="match status" value="6"/>
</dbReference>
<dbReference type="Proteomes" id="UP001595378">
    <property type="component" value="Unassembled WGS sequence"/>
</dbReference>
<keyword evidence="16" id="KW-1185">Reference proteome</keyword>
<dbReference type="SUPFAM" id="SSF50998">
    <property type="entry name" value="Quinoprotein alcohol dehydrogenase-like"/>
    <property type="match status" value="1"/>
</dbReference>
<proteinExistence type="inferred from homology"/>
<dbReference type="PROSITE" id="PS51007">
    <property type="entry name" value="CYTC"/>
    <property type="match status" value="1"/>
</dbReference>
<comment type="similarity">
    <text evidence="3">Belongs to the bacterial PQQ dehydrogenase family.</text>
</comment>
<sequence length="733" mass="79470">MIRRLALALALPLALAACGEDVPDIDTSTYGAGANWETTGGDWAGSHFSRLGGITKGNVGQLGLAWEYDLGTARVQESTPVVIDGVMYASGNLGRVYALNAATGEELWTFTPQMDMQIARSACCDWANRGLAVSQGKVLVAALDGVLYALDAKTGAIEWQVDTIVDKSRGYTVTGAPEVAGNLVVIGNAGAEYDTRGYVTAYRLSDGKQEWRFFTVPRDPATGPQENPELEAALETWSEETRWDIGGGGTVWDAINYDPVFDQVIIGTGNGGPYPQAIRSPGGGDNLYLNSLVALDRKTGRVNWHFQETPQDNWDLTATQPMVLAEMEVNGETRPVVLHTPKNGFFFVVDRETGRALAANAIVRVNWADGFDLQTQRPNMRMDQADYTNGPKIVFPGSPGARNWYPAAFDPTRQLYFAHVLDMGNLLWLPGPVDNVKREENFLNAGAAILFTPDLQAAAPTLPPPVRAAVESHPQWQWVKDQPYTSELRAIDPLTGATKWAVPSMGWQDRYGALATQSGLVFHGNLAGTLFARDADTGAELWRIETGSSIMAAPMTYEVDGVQYVAVQTGWGGGGWGFTPGYSAAYAKGNANRLLVFRLGGGPVPIPADLPALEPAPAPPAQYADATPDMIAMGNALFMANCSICHSNQPRAPLPDLRRMNEGVHSGFQQIVLDGLLVPRGMPKWDDRLTPDQVKAIHAWLIDTQGKLRTRELELQRRGLPLDTQALTILSSY</sequence>
<feature type="domain" description="Cytochrome c" evidence="14">
    <location>
        <begin position="629"/>
        <end position="705"/>
    </location>
</feature>
<evidence type="ECO:0000256" key="6">
    <source>
        <dbReference type="ARBA" id="ARBA00022729"/>
    </source>
</evidence>
<keyword evidence="6 13" id="KW-0732">Signal</keyword>
<evidence type="ECO:0000256" key="10">
    <source>
        <dbReference type="ARBA" id="ARBA00023004"/>
    </source>
</evidence>
<dbReference type="Gene3D" id="1.10.760.10">
    <property type="entry name" value="Cytochrome c-like domain"/>
    <property type="match status" value="1"/>
</dbReference>
<evidence type="ECO:0000256" key="12">
    <source>
        <dbReference type="PROSITE-ProRule" id="PRU00433"/>
    </source>
</evidence>
<evidence type="ECO:0000256" key="9">
    <source>
        <dbReference type="ARBA" id="ARBA00023002"/>
    </source>
</evidence>
<dbReference type="PROSITE" id="PS51257">
    <property type="entry name" value="PROKAR_LIPOPROTEIN"/>
    <property type="match status" value="1"/>
</dbReference>
<evidence type="ECO:0000256" key="7">
    <source>
        <dbReference type="ARBA" id="ARBA00022837"/>
    </source>
</evidence>
<dbReference type="InterPro" id="IPR011047">
    <property type="entry name" value="Quinoprotein_ADH-like_sf"/>
</dbReference>
<dbReference type="GO" id="GO:0016491">
    <property type="term" value="F:oxidoreductase activity"/>
    <property type="evidence" value="ECO:0007669"/>
    <property type="project" value="UniProtKB-KW"/>
</dbReference>
<gene>
    <name evidence="15" type="ORF">ACFODK_13245</name>
</gene>
<dbReference type="InterPro" id="IPR002372">
    <property type="entry name" value="PQQ_rpt_dom"/>
</dbReference>
<evidence type="ECO:0000256" key="13">
    <source>
        <dbReference type="SAM" id="SignalP"/>
    </source>
</evidence>
<dbReference type="PANTHER" id="PTHR32303">
    <property type="entry name" value="QUINOPROTEIN ALCOHOL DEHYDROGENASE (CYTOCHROME C)"/>
    <property type="match status" value="1"/>
</dbReference>
<keyword evidence="7" id="KW-0106">Calcium</keyword>
<protein>
    <submittedName>
        <fullName evidence="15">PQQ-dependent dehydrogenase, methanol/ethanol family</fullName>
        <ecNumber evidence="15">1.1.2.-</ecNumber>
    </submittedName>
</protein>
<dbReference type="EMBL" id="JBHRSU010000036">
    <property type="protein sequence ID" value="MFC3101856.1"/>
    <property type="molecule type" value="Genomic_DNA"/>
</dbReference>
<dbReference type="Pfam" id="PF01011">
    <property type="entry name" value="PQQ"/>
    <property type="match status" value="2"/>
</dbReference>
<comment type="cofactor">
    <cofactor evidence="2">
        <name>pyrroloquinoline quinone</name>
        <dbReference type="ChEBI" id="CHEBI:58442"/>
    </cofactor>
</comment>
<keyword evidence="8" id="KW-0634">PQQ</keyword>
<dbReference type="Gene3D" id="2.140.10.10">
    <property type="entry name" value="Quinoprotein alcohol dehydrogenase-like superfamily"/>
    <property type="match status" value="1"/>
</dbReference>
<dbReference type="NCBIfam" id="TIGR03075">
    <property type="entry name" value="PQQ_enz_alc_DH"/>
    <property type="match status" value="1"/>
</dbReference>
<dbReference type="RefSeq" id="WP_336920274.1">
    <property type="nucleotide sequence ID" value="NZ_JBANRN010000015.1"/>
</dbReference>
<name>A0ABV7EIV4_9SPHN</name>
<evidence type="ECO:0000259" key="14">
    <source>
        <dbReference type="PROSITE" id="PS51007"/>
    </source>
</evidence>
<reference evidence="16" key="1">
    <citation type="journal article" date="2019" name="Int. J. Syst. Evol. Microbiol.">
        <title>The Global Catalogue of Microorganisms (GCM) 10K type strain sequencing project: providing services to taxonomists for standard genome sequencing and annotation.</title>
        <authorList>
            <consortium name="The Broad Institute Genomics Platform"/>
            <consortium name="The Broad Institute Genome Sequencing Center for Infectious Disease"/>
            <person name="Wu L."/>
            <person name="Ma J."/>
        </authorList>
    </citation>
    <scope>NUCLEOTIDE SEQUENCE [LARGE SCALE GENOMIC DNA]</scope>
    <source>
        <strain evidence="16">KCTC 52606</strain>
    </source>
</reference>
<evidence type="ECO:0000313" key="16">
    <source>
        <dbReference type="Proteomes" id="UP001595378"/>
    </source>
</evidence>
<keyword evidence="5 12" id="KW-0479">Metal-binding</keyword>
<feature type="chain" id="PRO_5046909555" evidence="13">
    <location>
        <begin position="20"/>
        <end position="733"/>
    </location>
</feature>
<keyword evidence="4 12" id="KW-0349">Heme</keyword>
<accession>A0ABV7EIV4</accession>
<evidence type="ECO:0000256" key="5">
    <source>
        <dbReference type="ARBA" id="ARBA00022723"/>
    </source>
</evidence>
<organism evidence="15 16">
    <name type="scientific">Alteraurantiacibacter lauratis</name>
    <dbReference type="NCBI Taxonomy" id="2054627"/>
    <lineage>
        <taxon>Bacteria</taxon>
        <taxon>Pseudomonadati</taxon>
        <taxon>Pseudomonadota</taxon>
        <taxon>Alphaproteobacteria</taxon>
        <taxon>Sphingomonadales</taxon>
        <taxon>Erythrobacteraceae</taxon>
        <taxon>Alteraurantiacibacter</taxon>
    </lineage>
</organism>
<evidence type="ECO:0000256" key="1">
    <source>
        <dbReference type="ARBA" id="ARBA00001913"/>
    </source>
</evidence>
<dbReference type="EC" id="1.1.2.-" evidence="15"/>
<comment type="cofactor">
    <cofactor evidence="1">
        <name>Ca(2+)</name>
        <dbReference type="ChEBI" id="CHEBI:29108"/>
    </cofactor>
</comment>
<dbReference type="SUPFAM" id="SSF46626">
    <property type="entry name" value="Cytochrome c"/>
    <property type="match status" value="1"/>
</dbReference>
<evidence type="ECO:0000256" key="2">
    <source>
        <dbReference type="ARBA" id="ARBA00001931"/>
    </source>
</evidence>